<dbReference type="STRING" id="1213857.A0A484FGP2"/>
<dbReference type="PROSITE" id="PS00463">
    <property type="entry name" value="ZN2_CY6_FUNGAL_1"/>
    <property type="match status" value="1"/>
</dbReference>
<dbReference type="Pfam" id="PF00172">
    <property type="entry name" value="Zn_clus"/>
    <property type="match status" value="1"/>
</dbReference>
<evidence type="ECO:0000313" key="6">
    <source>
        <dbReference type="Proteomes" id="UP000014480"/>
    </source>
</evidence>
<feature type="region of interest" description="Disordered" evidence="3">
    <location>
        <begin position="547"/>
        <end position="582"/>
    </location>
</feature>
<name>A0A484FGP2_COLOR</name>
<dbReference type="GO" id="GO:0008270">
    <property type="term" value="F:zinc ion binding"/>
    <property type="evidence" value="ECO:0007669"/>
    <property type="project" value="InterPro"/>
</dbReference>
<dbReference type="Gene3D" id="1.20.5.170">
    <property type="match status" value="1"/>
</dbReference>
<dbReference type="PANTHER" id="PTHR47783">
    <property type="entry name" value="ZN(II)2CYS6 TRANSCRIPTION FACTOR (EUROFUNG)-RELATED"/>
    <property type="match status" value="1"/>
</dbReference>
<feature type="region of interest" description="Disordered" evidence="3">
    <location>
        <begin position="235"/>
        <end position="273"/>
    </location>
</feature>
<dbReference type="Proteomes" id="UP000014480">
    <property type="component" value="Unassembled WGS sequence"/>
</dbReference>
<keyword evidence="6" id="KW-1185">Reference proteome</keyword>
<reference evidence="6" key="1">
    <citation type="journal article" date="2013" name="New Phytol.">
        <title>Comparative genomic and transcriptomic analyses reveal the hemibiotrophic stage shift of Colletotrichum fungi.</title>
        <authorList>
            <person name="Gan P."/>
            <person name="Ikeda K."/>
            <person name="Irieda H."/>
            <person name="Narusaka M."/>
            <person name="O'Connell R.J."/>
            <person name="Narusaka Y."/>
            <person name="Takano Y."/>
            <person name="Kubo Y."/>
            <person name="Shirasu K."/>
        </authorList>
    </citation>
    <scope>NUCLEOTIDE SEQUENCE [LARGE SCALE GENOMIC DNA]</scope>
    <source>
        <strain evidence="6">104-T / ATCC 96160 / CBS 514.97 / LARS 414 / MAFF 240422</strain>
    </source>
</reference>
<evidence type="ECO:0000313" key="5">
    <source>
        <dbReference type="EMBL" id="TDZ16806.1"/>
    </source>
</evidence>
<reference evidence="6" key="2">
    <citation type="journal article" date="2019" name="Mol. Plant Microbe Interact.">
        <title>Genome sequence resources for four phytopathogenic fungi from the Colletotrichum orbiculare species complex.</title>
        <authorList>
            <person name="Gan P."/>
            <person name="Tsushima A."/>
            <person name="Narusaka M."/>
            <person name="Narusaka Y."/>
            <person name="Takano Y."/>
            <person name="Kubo Y."/>
            <person name="Shirasu K."/>
        </authorList>
    </citation>
    <scope>GENOME REANNOTATION</scope>
    <source>
        <strain evidence="6">104-T / ATCC 96160 / CBS 514.97 / LARS 414 / MAFF 240422</strain>
    </source>
</reference>
<dbReference type="OrthoDB" id="2943660at2759"/>
<evidence type="ECO:0000259" key="4">
    <source>
        <dbReference type="PROSITE" id="PS50048"/>
    </source>
</evidence>
<dbReference type="GO" id="GO:0000981">
    <property type="term" value="F:DNA-binding transcription factor activity, RNA polymerase II-specific"/>
    <property type="evidence" value="ECO:0007669"/>
    <property type="project" value="InterPro"/>
</dbReference>
<dbReference type="SUPFAM" id="SSF57701">
    <property type="entry name" value="Zn2/Cys6 DNA-binding domain"/>
    <property type="match status" value="1"/>
</dbReference>
<comment type="caution">
    <text evidence="5">The sequence shown here is derived from an EMBL/GenBank/DDBJ whole genome shotgun (WGS) entry which is preliminary data.</text>
</comment>
<gene>
    <name evidence="5" type="primary">fl</name>
    <name evidence="5" type="ORF">Cob_v010426</name>
</gene>
<feature type="compositionally biased region" description="Polar residues" evidence="3">
    <location>
        <begin position="235"/>
        <end position="250"/>
    </location>
</feature>
<dbReference type="InterPro" id="IPR036864">
    <property type="entry name" value="Zn2-C6_fun-type_DNA-bd_sf"/>
</dbReference>
<feature type="compositionally biased region" description="Polar residues" evidence="3">
    <location>
        <begin position="365"/>
        <end position="391"/>
    </location>
</feature>
<feature type="compositionally biased region" description="Basic and acidic residues" evidence="3">
    <location>
        <begin position="252"/>
        <end position="263"/>
    </location>
</feature>
<dbReference type="AlphaFoldDB" id="A0A484FGP2"/>
<proteinExistence type="predicted"/>
<accession>A0A484FGP2</accession>
<dbReference type="PANTHER" id="PTHR47783:SF1">
    <property type="entry name" value="ZN(II)2CYS6 TRANSCRIPTION FACTOR (EUROFUNG)"/>
    <property type="match status" value="1"/>
</dbReference>
<evidence type="ECO:0000256" key="3">
    <source>
        <dbReference type="SAM" id="MobiDB-lite"/>
    </source>
</evidence>
<protein>
    <submittedName>
        <fullName evidence="5">Conidial development protein fluffy</fullName>
    </submittedName>
</protein>
<dbReference type="InterPro" id="IPR001138">
    <property type="entry name" value="Zn2Cys6_DnaBD"/>
</dbReference>
<keyword evidence="2" id="KW-0175">Coiled coil</keyword>
<feature type="region of interest" description="Disordered" evidence="3">
    <location>
        <begin position="359"/>
        <end position="481"/>
    </location>
</feature>
<keyword evidence="1" id="KW-0539">Nucleus</keyword>
<feature type="coiled-coil region" evidence="2">
    <location>
        <begin position="131"/>
        <end position="161"/>
    </location>
</feature>
<dbReference type="Gene3D" id="4.10.240.10">
    <property type="entry name" value="Zn(2)-C6 fungal-type DNA-binding domain"/>
    <property type="match status" value="1"/>
</dbReference>
<dbReference type="SMART" id="SM00066">
    <property type="entry name" value="GAL4"/>
    <property type="match status" value="1"/>
</dbReference>
<dbReference type="EMBL" id="AMCV02000033">
    <property type="protein sequence ID" value="TDZ16806.1"/>
    <property type="molecule type" value="Genomic_DNA"/>
</dbReference>
<feature type="domain" description="Zn(2)-C6 fungal-type" evidence="4">
    <location>
        <begin position="101"/>
        <end position="130"/>
    </location>
</feature>
<feature type="compositionally biased region" description="Pro residues" evidence="3">
    <location>
        <begin position="414"/>
        <end position="423"/>
    </location>
</feature>
<evidence type="ECO:0000256" key="2">
    <source>
        <dbReference type="SAM" id="Coils"/>
    </source>
</evidence>
<organism evidence="5 6">
    <name type="scientific">Colletotrichum orbiculare (strain 104-T / ATCC 96160 / CBS 514.97 / LARS 414 / MAFF 240422)</name>
    <name type="common">Cucumber anthracnose fungus</name>
    <name type="synonym">Colletotrichum lagenarium</name>
    <dbReference type="NCBI Taxonomy" id="1213857"/>
    <lineage>
        <taxon>Eukaryota</taxon>
        <taxon>Fungi</taxon>
        <taxon>Dikarya</taxon>
        <taxon>Ascomycota</taxon>
        <taxon>Pezizomycotina</taxon>
        <taxon>Sordariomycetes</taxon>
        <taxon>Hypocreomycetidae</taxon>
        <taxon>Glomerellales</taxon>
        <taxon>Glomerellaceae</taxon>
        <taxon>Colletotrichum</taxon>
        <taxon>Colletotrichum orbiculare species complex</taxon>
    </lineage>
</organism>
<sequence length="582" mass="63612">MASGMPSGVKSLLTGSPPRLFWTVDPTDLSAGLEMPSHYVGKEKTSSQIRPTRVLISRRYEVPVSDKFETMTEARPLQPLGQPVVVSSTTRRKSRVCTREACECCREKKAKCNGEKPCSRCISRGLKCNYRIKASKTKRKLQEELNELKEAQRKRESIIQALAAPESGSEVLMRLWNGESIADITEALSSASDGKPLAEYPPANDSQPVTPELAGRTFSGPLPPPVIPAVQNESPRPQFTSSNVFNQPSTGHIRDTTNGKDVSEMSPKGTDVSLMPTFSTRVFERGSSMIHAPDDLSPTSFDVSPQNEAPPMGNQYTDMYHSDHYYSQPYSTDDMGAVNWWTPVSHFHQAPFSNAYGPTNPFDMMNSQNHMSGQIPPSTVQSPTTISSSPGIGQPSCHRPSISSNATGSDLAVQPPPPPPDHLPSPAGTILPTPPLSADVLMPDAEPASTRSTSPSQPPPAQPAQSKDRHRQASARNWQKQKQQAVELQAIKNEVETRHRYLKAEYNDLLGQVMAVKSQLMDHARCNHPAIGSWLRSQATNYVLAGGPRKDGVQQHHRPSSSSSSSMGAVPPAPRRRRTVYG</sequence>
<evidence type="ECO:0000256" key="1">
    <source>
        <dbReference type="ARBA" id="ARBA00023242"/>
    </source>
</evidence>
<dbReference type="CDD" id="cd00067">
    <property type="entry name" value="GAL4"/>
    <property type="match status" value="1"/>
</dbReference>
<dbReference type="PROSITE" id="PS50048">
    <property type="entry name" value="ZN2_CY6_FUNGAL_2"/>
    <property type="match status" value="1"/>
</dbReference>